<dbReference type="EMBL" id="JAIZPD010000003">
    <property type="protein sequence ID" value="KAH0965075.1"/>
    <property type="molecule type" value="Genomic_DNA"/>
</dbReference>
<feature type="compositionally biased region" description="Basic and acidic residues" evidence="1">
    <location>
        <begin position="87"/>
        <end position="96"/>
    </location>
</feature>
<dbReference type="RefSeq" id="XP_044722588.1">
    <property type="nucleotide sequence ID" value="XM_044861562.1"/>
</dbReference>
<evidence type="ECO:0000313" key="2">
    <source>
        <dbReference type="EMBL" id="KAH0965075.1"/>
    </source>
</evidence>
<dbReference type="OrthoDB" id="4188844at2759"/>
<gene>
    <name evidence="2" type="ORF">HRG_03091</name>
</gene>
<feature type="region of interest" description="Disordered" evidence="1">
    <location>
        <begin position="62"/>
        <end position="96"/>
    </location>
</feature>
<comment type="caution">
    <text evidence="2">The sequence shown here is derived from an EMBL/GenBank/DDBJ whole genome shotgun (WGS) entry which is preliminary data.</text>
</comment>
<keyword evidence="3" id="KW-1185">Reference proteome</keyword>
<dbReference type="AlphaFoldDB" id="A0A9P8SKS3"/>
<dbReference type="GeneID" id="68352220"/>
<proteinExistence type="predicted"/>
<protein>
    <submittedName>
        <fullName evidence="2">Uncharacterized protein</fullName>
    </submittedName>
</protein>
<organism evidence="2 3">
    <name type="scientific">Hirsutella rhossiliensis</name>
    <dbReference type="NCBI Taxonomy" id="111463"/>
    <lineage>
        <taxon>Eukaryota</taxon>
        <taxon>Fungi</taxon>
        <taxon>Dikarya</taxon>
        <taxon>Ascomycota</taxon>
        <taxon>Pezizomycotina</taxon>
        <taxon>Sordariomycetes</taxon>
        <taxon>Hypocreomycetidae</taxon>
        <taxon>Hypocreales</taxon>
        <taxon>Ophiocordycipitaceae</taxon>
        <taxon>Hirsutella</taxon>
    </lineage>
</organism>
<evidence type="ECO:0000313" key="3">
    <source>
        <dbReference type="Proteomes" id="UP000824596"/>
    </source>
</evidence>
<reference evidence="2" key="1">
    <citation type="submission" date="2021-09" db="EMBL/GenBank/DDBJ databases">
        <title>A high-quality genome of the endoparasitic fungus Hirsutella rhossiliensis with a comparison of Hirsutella genomes reveals transposable elements contributing to genome size variation.</title>
        <authorList>
            <person name="Lin R."/>
            <person name="Jiao Y."/>
            <person name="Sun X."/>
            <person name="Ling J."/>
            <person name="Xie B."/>
            <person name="Cheng X."/>
        </authorList>
    </citation>
    <scope>NUCLEOTIDE SEQUENCE</scope>
    <source>
        <strain evidence="2">HR02</strain>
    </source>
</reference>
<evidence type="ECO:0000256" key="1">
    <source>
        <dbReference type="SAM" id="MobiDB-lite"/>
    </source>
</evidence>
<name>A0A9P8SKS3_9HYPO</name>
<accession>A0A9P8SKS3</accession>
<sequence length="150" mass="16673">MSERPRRADSGASRARVSVAAAARANLFRGQLTRRPTASSSNSADTLRLDVDVLSDTSEIVVRNQQGEIELGDPPTPTVDEHDEQAEDRHETEKERQRLAEAVKHHAINHSSVPDQPEELLEAVRADLRAKVSALADDNWMFEPEEQTRG</sequence>
<dbReference type="Proteomes" id="UP000824596">
    <property type="component" value="Unassembled WGS sequence"/>
</dbReference>